<proteinExistence type="predicted"/>
<comment type="caution">
    <text evidence="5">The sequence shown here is derived from an EMBL/GenBank/DDBJ whole genome shotgun (WGS) entry which is preliminary data.</text>
</comment>
<dbReference type="NCBIfam" id="TIGR04215">
    <property type="entry name" value="choice_anch_A"/>
    <property type="match status" value="1"/>
</dbReference>
<protein>
    <recommendedName>
        <fullName evidence="7">Gram-positive cocci surface proteins LPxTG domain-containing protein</fullName>
    </recommendedName>
</protein>
<evidence type="ECO:0000313" key="5">
    <source>
        <dbReference type="EMBL" id="RNE48259.1"/>
    </source>
</evidence>
<feature type="domain" description="T-Q ester bond containing" evidence="3">
    <location>
        <begin position="534"/>
        <end position="656"/>
    </location>
</feature>
<evidence type="ECO:0000313" key="6">
    <source>
        <dbReference type="Proteomes" id="UP000266975"/>
    </source>
</evidence>
<dbReference type="Pfam" id="PF20597">
    <property type="entry name" value="pAdhesive_15"/>
    <property type="match status" value="1"/>
</dbReference>
<feature type="transmembrane region" description="Helical" evidence="2">
    <location>
        <begin position="850"/>
        <end position="869"/>
    </location>
</feature>
<dbReference type="Proteomes" id="UP000266975">
    <property type="component" value="Unassembled WGS sequence"/>
</dbReference>
<evidence type="ECO:0008006" key="7">
    <source>
        <dbReference type="Google" id="ProtNLM"/>
    </source>
</evidence>
<dbReference type="AlphaFoldDB" id="A0A3M8K5W5"/>
<sequence>MSQSVNRRRDQIWARIISCNVAKSRRLGMLEHFTRTSEFSGWVKRVLALSIAAFLAIAGMQFVTAPSAAAAEAPYNPIADYIGYNVVAFDDLHIIAESEGPVAVGGKFSFDGSQTIIKQPNSPAALVVKGGIDWGDSTGTHQVNPGENLGVGDLPLSLNLTGSDALDEDSNNASVPIRVVPEDQTYENGTPRIQLNANGFAAANVAYDAAKFDPLFVQGTAVEAANELAEQSQAECQASNTLEKVDNENAAGDGPAYWIDGGKAFVKLKENTQNIWNLDGAEFNSFSEITFRNGPSSATPLFINVSGTNIDFKTNLAGVDPGSNGSSMLWNFHEATELSLNGDSITGSVLAPNAHFDKNSSNVDGNIIVASGNLAGSEQHHVPFTGKFTPCDPSSDEPLIGTSVAVDGSEEKVLPLTGGTVVDTVEYENLTVSQDYLLEGELYTPAGVATGITASETFTPESADGSVGVTFEISAEDVAAYAGQDLVVFEYLYQADGEGNKVGEVVAKHIDPEDEAQTFTVRNDQNGEEPGGPLIGTSVAVDGSEEKVLPLTGGTVVDTVEYENLTVDQDYLLEGELYTPAGVATGITASETFTPESADGSVGVTFEISAEDVAAYAGQDLVVFEYLYQADGEGNKVGEVVTAHDDPEDEAQTFTVAPSEVEFEKKVTGVKGQAVTDDPDALFQIKATWTDAAGLEDSKEFTVQPGEPVMVSGLPLDTEITLSEVGASTSVSNVGWADIIWSGEGVVDGEGLSKDATVVLDSAKDSHAVMLENETSSDGLIIIPIPLPELPDFPGSSTPGDPIEPGTPGTPSAPSYPGKPGQPVSPEKEAEHTDNVNNQDSGLANTGANVAWIAGGALALILGGAWLVLRNRKNQS</sequence>
<keyword evidence="2" id="KW-0472">Membrane</keyword>
<name>A0A3M8K5W5_9CORY</name>
<keyword evidence="6" id="KW-1185">Reference proteome</keyword>
<dbReference type="OrthoDB" id="3257943at2"/>
<organism evidence="5 6">
    <name type="scientific">Corynebacterium alimapuense</name>
    <dbReference type="NCBI Taxonomy" id="1576874"/>
    <lineage>
        <taxon>Bacteria</taxon>
        <taxon>Bacillati</taxon>
        <taxon>Actinomycetota</taxon>
        <taxon>Actinomycetes</taxon>
        <taxon>Mycobacteriales</taxon>
        <taxon>Corynebacteriaceae</taxon>
        <taxon>Corynebacterium</taxon>
    </lineage>
</organism>
<dbReference type="EMBL" id="PTJO01000006">
    <property type="protein sequence ID" value="RNE48259.1"/>
    <property type="molecule type" value="Genomic_DNA"/>
</dbReference>
<evidence type="ECO:0000259" key="4">
    <source>
        <dbReference type="Pfam" id="PF20597"/>
    </source>
</evidence>
<keyword evidence="2" id="KW-0812">Transmembrane</keyword>
<dbReference type="InterPro" id="IPR026588">
    <property type="entry name" value="Choice_anch_A"/>
</dbReference>
<evidence type="ECO:0000256" key="1">
    <source>
        <dbReference type="SAM" id="MobiDB-lite"/>
    </source>
</evidence>
<keyword evidence="2" id="KW-1133">Transmembrane helix</keyword>
<dbReference type="Gene3D" id="2.60.40.3930">
    <property type="match status" value="2"/>
</dbReference>
<dbReference type="NCBIfam" id="TIGR01167">
    <property type="entry name" value="LPXTG_anchor"/>
    <property type="match status" value="1"/>
</dbReference>
<feature type="region of interest" description="Disordered" evidence="1">
    <location>
        <begin position="791"/>
        <end position="842"/>
    </location>
</feature>
<dbReference type="InterPro" id="IPR041100">
    <property type="entry name" value="TQ"/>
</dbReference>
<gene>
    <name evidence="5" type="ORF">C5L39_10425</name>
</gene>
<reference evidence="5 6" key="1">
    <citation type="submission" date="2018-02" db="EMBL/GenBank/DDBJ databases">
        <title>Corynebacterium alimpuense sp. nov., a marine obligate actinomycete isolated from sediments of Valparaiso bay, Chile.</title>
        <authorList>
            <person name="Claverias F."/>
            <person name="Gonzales-Siles L."/>
            <person name="Salva-Serra F."/>
            <person name="Inganaes E."/>
            <person name="Molin K."/>
            <person name="Cumsille A."/>
            <person name="Undabarrena A."/>
            <person name="Couve E."/>
            <person name="Moore E.R.B."/>
            <person name="Gomila M."/>
            <person name="Camara B."/>
        </authorList>
    </citation>
    <scope>NUCLEOTIDE SEQUENCE [LARGE SCALE GENOMIC DNA]</scope>
    <source>
        <strain evidence="5 6">CCUG 69366</strain>
    </source>
</reference>
<dbReference type="Pfam" id="PF18202">
    <property type="entry name" value="TQ"/>
    <property type="match status" value="2"/>
</dbReference>
<evidence type="ECO:0000256" key="2">
    <source>
        <dbReference type="SAM" id="Phobius"/>
    </source>
</evidence>
<feature type="domain" description="T-Q ester bond containing" evidence="3">
    <location>
        <begin position="399"/>
        <end position="521"/>
    </location>
</feature>
<evidence type="ECO:0000259" key="3">
    <source>
        <dbReference type="Pfam" id="PF18202"/>
    </source>
</evidence>
<accession>A0A3M8K5W5</accession>
<feature type="domain" description="Choice-of-anchor A" evidence="4">
    <location>
        <begin position="83"/>
        <end position="381"/>
    </location>
</feature>
<dbReference type="NCBIfam" id="NF033903">
    <property type="entry name" value="VaFE_rpt"/>
    <property type="match status" value="2"/>
</dbReference>